<dbReference type="GO" id="GO:0000209">
    <property type="term" value="P:protein polyubiquitination"/>
    <property type="evidence" value="ECO:0007669"/>
    <property type="project" value="TreeGrafter"/>
</dbReference>
<protein>
    <recommendedName>
        <fullName evidence="1">F-box domain-containing protein</fullName>
    </recommendedName>
</protein>
<dbReference type="Proteomes" id="UP001140949">
    <property type="component" value="Unassembled WGS sequence"/>
</dbReference>
<dbReference type="PANTHER" id="PTHR16008">
    <property type="entry name" value="F-BOX ONLY PROTEIN 4"/>
    <property type="match status" value="1"/>
</dbReference>
<evidence type="ECO:0000313" key="3">
    <source>
        <dbReference type="Proteomes" id="UP001140949"/>
    </source>
</evidence>
<accession>A0AAX6GBY3</accession>
<dbReference type="PANTHER" id="PTHR16008:SF4">
    <property type="entry name" value="F-BOX ONLY PROTEIN 4"/>
    <property type="match status" value="1"/>
</dbReference>
<dbReference type="GO" id="GO:0031146">
    <property type="term" value="P:SCF-dependent proteasomal ubiquitin-dependent protein catabolic process"/>
    <property type="evidence" value="ECO:0007669"/>
    <property type="project" value="InterPro"/>
</dbReference>
<dbReference type="SMART" id="SM00256">
    <property type="entry name" value="FBOX"/>
    <property type="match status" value="1"/>
</dbReference>
<dbReference type="Gene3D" id="1.20.1280.50">
    <property type="match status" value="1"/>
</dbReference>
<reference evidence="2" key="2">
    <citation type="submission" date="2023-04" db="EMBL/GenBank/DDBJ databases">
        <authorList>
            <person name="Bruccoleri R.E."/>
            <person name="Oakeley E.J."/>
            <person name="Faust A.-M."/>
            <person name="Dessus-Babus S."/>
            <person name="Altorfer M."/>
            <person name="Burckhardt D."/>
            <person name="Oertli M."/>
            <person name="Naumann U."/>
            <person name="Petersen F."/>
            <person name="Wong J."/>
        </authorList>
    </citation>
    <scope>NUCLEOTIDE SEQUENCE</scope>
    <source>
        <strain evidence="2">GSM-AAB239-AS_SAM_17_03QT</strain>
        <tissue evidence="2">Leaf</tissue>
    </source>
</reference>
<gene>
    <name evidence="2" type="ORF">M6B38_372630</name>
</gene>
<evidence type="ECO:0000259" key="1">
    <source>
        <dbReference type="SMART" id="SM00256"/>
    </source>
</evidence>
<name>A0AAX6GBY3_IRIPA</name>
<dbReference type="SUPFAM" id="SSF81383">
    <property type="entry name" value="F-box domain"/>
    <property type="match status" value="1"/>
</dbReference>
<dbReference type="GO" id="GO:0019005">
    <property type="term" value="C:SCF ubiquitin ligase complex"/>
    <property type="evidence" value="ECO:0007669"/>
    <property type="project" value="TreeGrafter"/>
</dbReference>
<evidence type="ECO:0000313" key="2">
    <source>
        <dbReference type="EMBL" id="KAJ6826266.1"/>
    </source>
</evidence>
<sequence length="250" mass="28127">MAVVEWELKPTSLPDDVALTIASFLDTGSDVCSLGSCSRFWRELCAADCLWLDLARSRWPRLALSVRHDDNTSNHKGWRSFYITMHKRLSGCASIVIKSVEQWTNNDSLEVGNYLKAVSDLRSMDLGFKDVQLFLLAKKHSVLLNLIGLHYSIFCLGISPNDVTEALRACGVTERQVCVSWFKLGRWFYGFRLPDEHRSRKISLGELAMDKGEEVLGVLNRGVVHEVLRVHIKAANARTAQPSHSMGHLS</sequence>
<feature type="domain" description="F-box" evidence="1">
    <location>
        <begin position="13"/>
        <end position="54"/>
    </location>
</feature>
<organism evidence="2 3">
    <name type="scientific">Iris pallida</name>
    <name type="common">Sweet iris</name>
    <dbReference type="NCBI Taxonomy" id="29817"/>
    <lineage>
        <taxon>Eukaryota</taxon>
        <taxon>Viridiplantae</taxon>
        <taxon>Streptophyta</taxon>
        <taxon>Embryophyta</taxon>
        <taxon>Tracheophyta</taxon>
        <taxon>Spermatophyta</taxon>
        <taxon>Magnoliopsida</taxon>
        <taxon>Liliopsida</taxon>
        <taxon>Asparagales</taxon>
        <taxon>Iridaceae</taxon>
        <taxon>Iridoideae</taxon>
        <taxon>Irideae</taxon>
        <taxon>Iris</taxon>
    </lineage>
</organism>
<dbReference type="InterPro" id="IPR039588">
    <property type="entry name" value="FBXO4"/>
</dbReference>
<dbReference type="InterPro" id="IPR001810">
    <property type="entry name" value="F-box_dom"/>
</dbReference>
<dbReference type="AlphaFoldDB" id="A0AAX6GBY3"/>
<proteinExistence type="predicted"/>
<keyword evidence="3" id="KW-1185">Reference proteome</keyword>
<comment type="caution">
    <text evidence="2">The sequence shown here is derived from an EMBL/GenBank/DDBJ whole genome shotgun (WGS) entry which is preliminary data.</text>
</comment>
<dbReference type="EMBL" id="JANAVB010020999">
    <property type="protein sequence ID" value="KAJ6826266.1"/>
    <property type="molecule type" value="Genomic_DNA"/>
</dbReference>
<reference evidence="2" key="1">
    <citation type="journal article" date="2023" name="GigaByte">
        <title>Genome assembly of the bearded iris, Iris pallida Lam.</title>
        <authorList>
            <person name="Bruccoleri R.E."/>
            <person name="Oakeley E.J."/>
            <person name="Faust A.M.E."/>
            <person name="Altorfer M."/>
            <person name="Dessus-Babus S."/>
            <person name="Burckhardt D."/>
            <person name="Oertli M."/>
            <person name="Naumann U."/>
            <person name="Petersen F."/>
            <person name="Wong J."/>
        </authorList>
    </citation>
    <scope>NUCLEOTIDE SEQUENCE</scope>
    <source>
        <strain evidence="2">GSM-AAB239-AS_SAM_17_03QT</strain>
    </source>
</reference>
<dbReference type="InterPro" id="IPR036047">
    <property type="entry name" value="F-box-like_dom_sf"/>
</dbReference>
<dbReference type="Pfam" id="PF12937">
    <property type="entry name" value="F-box-like"/>
    <property type="match status" value="1"/>
</dbReference>